<dbReference type="InterPro" id="IPR050951">
    <property type="entry name" value="Retrovirus_Pol_polyprotein"/>
</dbReference>
<evidence type="ECO:0000313" key="3">
    <source>
        <dbReference type="Proteomes" id="UP001152320"/>
    </source>
</evidence>
<reference evidence="2" key="1">
    <citation type="submission" date="2021-10" db="EMBL/GenBank/DDBJ databases">
        <title>Tropical sea cucumber genome reveals ecological adaptation and Cuvierian tubules defense mechanism.</title>
        <authorList>
            <person name="Chen T."/>
        </authorList>
    </citation>
    <scope>NUCLEOTIDE SEQUENCE</scope>
    <source>
        <strain evidence="2">Nanhai2018</strain>
        <tissue evidence="2">Muscle</tissue>
    </source>
</reference>
<protein>
    <submittedName>
        <fullName evidence="2">Uncharacterized protein</fullName>
    </submittedName>
</protein>
<dbReference type="PANTHER" id="PTHR37984">
    <property type="entry name" value="PROTEIN CBG26694"/>
    <property type="match status" value="1"/>
</dbReference>
<dbReference type="EMBL" id="JAIZAY010000011">
    <property type="protein sequence ID" value="KAJ8033419.1"/>
    <property type="molecule type" value="Genomic_DNA"/>
</dbReference>
<dbReference type="Gene3D" id="3.30.420.10">
    <property type="entry name" value="Ribonuclease H-like superfamily/Ribonuclease H"/>
    <property type="match status" value="1"/>
</dbReference>
<gene>
    <name evidence="2" type="ORF">HOLleu_23654</name>
</gene>
<dbReference type="InterPro" id="IPR036397">
    <property type="entry name" value="RNaseH_sf"/>
</dbReference>
<sequence>MGGGSIETKLARFLFHYRNTPHTTTGQSPSKLLMGRIVRTHMDLLIPKVGAGVRYKQAKQKEQHDTHARDRVFKVNDSVLVQDMINGKWLPGIVSKQTGPVSFIVELEDQRTWKRHQDHLRHRSGPADSQETVEEMWERHTSKQ</sequence>
<accession>A0A9Q1H4X5</accession>
<evidence type="ECO:0000256" key="1">
    <source>
        <dbReference type="SAM" id="MobiDB-lite"/>
    </source>
</evidence>
<organism evidence="2 3">
    <name type="scientific">Holothuria leucospilota</name>
    <name type="common">Black long sea cucumber</name>
    <name type="synonym">Mertensiothuria leucospilota</name>
    <dbReference type="NCBI Taxonomy" id="206669"/>
    <lineage>
        <taxon>Eukaryota</taxon>
        <taxon>Metazoa</taxon>
        <taxon>Echinodermata</taxon>
        <taxon>Eleutherozoa</taxon>
        <taxon>Echinozoa</taxon>
        <taxon>Holothuroidea</taxon>
        <taxon>Aspidochirotacea</taxon>
        <taxon>Aspidochirotida</taxon>
        <taxon>Holothuriidae</taxon>
        <taxon>Holothuria</taxon>
    </lineage>
</organism>
<feature type="region of interest" description="Disordered" evidence="1">
    <location>
        <begin position="116"/>
        <end position="144"/>
    </location>
</feature>
<proteinExistence type="predicted"/>
<name>A0A9Q1H4X5_HOLLE</name>
<comment type="caution">
    <text evidence="2">The sequence shown here is derived from an EMBL/GenBank/DDBJ whole genome shotgun (WGS) entry which is preliminary data.</text>
</comment>
<dbReference type="PANTHER" id="PTHR37984:SF5">
    <property type="entry name" value="PROTEIN NYNRIN-LIKE"/>
    <property type="match status" value="1"/>
</dbReference>
<keyword evidence="3" id="KW-1185">Reference proteome</keyword>
<evidence type="ECO:0000313" key="2">
    <source>
        <dbReference type="EMBL" id="KAJ8033419.1"/>
    </source>
</evidence>
<dbReference type="Proteomes" id="UP001152320">
    <property type="component" value="Chromosome 11"/>
</dbReference>
<dbReference type="GO" id="GO:0003676">
    <property type="term" value="F:nucleic acid binding"/>
    <property type="evidence" value="ECO:0007669"/>
    <property type="project" value="InterPro"/>
</dbReference>
<dbReference type="AlphaFoldDB" id="A0A9Q1H4X5"/>
<dbReference type="OrthoDB" id="10057092at2759"/>